<dbReference type="CDD" id="cd05819">
    <property type="entry name" value="NHL"/>
    <property type="match status" value="1"/>
</dbReference>
<protein>
    <submittedName>
        <fullName evidence="4">Tripartite motif-containing protein 2-like</fullName>
    </submittedName>
</protein>
<name>A0ABM0MG62_SACKO</name>
<dbReference type="Gene3D" id="2.120.10.30">
    <property type="entry name" value="TolB, C-terminal domain"/>
    <property type="match status" value="2"/>
</dbReference>
<evidence type="ECO:0000256" key="1">
    <source>
        <dbReference type="ARBA" id="ARBA00022737"/>
    </source>
</evidence>
<organism evidence="3 4">
    <name type="scientific">Saccoglossus kowalevskii</name>
    <name type="common">Acorn worm</name>
    <dbReference type="NCBI Taxonomy" id="10224"/>
    <lineage>
        <taxon>Eukaryota</taxon>
        <taxon>Metazoa</taxon>
        <taxon>Hemichordata</taxon>
        <taxon>Enteropneusta</taxon>
        <taxon>Harrimaniidae</taxon>
        <taxon>Saccoglossus</taxon>
    </lineage>
</organism>
<dbReference type="PANTHER" id="PTHR24104">
    <property type="entry name" value="E3 UBIQUITIN-PROTEIN LIGASE NHLRC1-RELATED"/>
    <property type="match status" value="1"/>
</dbReference>
<reference evidence="4" key="1">
    <citation type="submission" date="2025-08" db="UniProtKB">
        <authorList>
            <consortium name="RefSeq"/>
        </authorList>
    </citation>
    <scope>IDENTIFICATION</scope>
    <source>
        <tissue evidence="4">Testes</tissue>
    </source>
</reference>
<evidence type="ECO:0000256" key="2">
    <source>
        <dbReference type="PROSITE-ProRule" id="PRU00504"/>
    </source>
</evidence>
<dbReference type="PANTHER" id="PTHR24104:SF25">
    <property type="entry name" value="PROTEIN LIN-41"/>
    <property type="match status" value="1"/>
</dbReference>
<gene>
    <name evidence="4" type="primary">LOC100376883</name>
</gene>
<evidence type="ECO:0000313" key="4">
    <source>
        <dbReference type="RefSeq" id="XP_006819003.1"/>
    </source>
</evidence>
<dbReference type="InterPro" id="IPR011042">
    <property type="entry name" value="6-blade_b-propeller_TolB-like"/>
</dbReference>
<keyword evidence="1" id="KW-0677">Repeat</keyword>
<dbReference type="Proteomes" id="UP000694865">
    <property type="component" value="Unplaced"/>
</dbReference>
<accession>A0ABM0MG62</accession>
<dbReference type="PROSITE" id="PS51125">
    <property type="entry name" value="NHL"/>
    <property type="match status" value="2"/>
</dbReference>
<proteinExistence type="predicted"/>
<keyword evidence="3" id="KW-1185">Reference proteome</keyword>
<evidence type="ECO:0000313" key="3">
    <source>
        <dbReference type="Proteomes" id="UP000694865"/>
    </source>
</evidence>
<dbReference type="RefSeq" id="XP_006819003.1">
    <property type="nucleotide sequence ID" value="XM_006818940.1"/>
</dbReference>
<feature type="repeat" description="NHL" evidence="2">
    <location>
        <begin position="161"/>
        <end position="204"/>
    </location>
</feature>
<dbReference type="GeneID" id="100376883"/>
<feature type="repeat" description="NHL" evidence="2">
    <location>
        <begin position="208"/>
        <end position="251"/>
    </location>
</feature>
<dbReference type="InterPro" id="IPR050952">
    <property type="entry name" value="TRIM-NHL_E3_ligases"/>
</dbReference>
<sequence>MNYQFHVFNKPITGTPAVISIIPNKGLLCKYGVKGSGQFNNIIGVSVGGNGVTAVCDQGNHSVQLFSLYGTHQRVLQSTNFTSGFAPRYVAISKEGYYFITGYSIKQVAAFDKNSKVITCFGNQEFKYPMGNDISPLNDRVYVSDYSAHCIRIYTQDGGYIKSFGSHGSGKCQFANPRGMTVDNKGNVIVADYSNHRVQVCNPNGVFLFSFGSKGNGYNQFNCPYDVVCDNDANMYVSDTNNNRFMKYDSHGVFVSRIDNDQNALRIPVGISVTNDKPFGHVVVASQEDNCIKVFAQ</sequence>
<dbReference type="InterPro" id="IPR001258">
    <property type="entry name" value="NHL_repeat"/>
</dbReference>
<dbReference type="Pfam" id="PF01436">
    <property type="entry name" value="NHL"/>
    <property type="match status" value="1"/>
</dbReference>
<dbReference type="SUPFAM" id="SSF101898">
    <property type="entry name" value="NHL repeat"/>
    <property type="match status" value="1"/>
</dbReference>